<organism evidence="1 2">
    <name type="scientific">Rhodobacter ferrooxidans</name>
    <dbReference type="NCBI Taxonomy" id="371731"/>
    <lineage>
        <taxon>Bacteria</taxon>
        <taxon>Pseudomonadati</taxon>
        <taxon>Pseudomonadota</taxon>
        <taxon>Alphaproteobacteria</taxon>
        <taxon>Rhodobacterales</taxon>
        <taxon>Rhodobacter group</taxon>
        <taxon>Rhodobacter</taxon>
    </lineage>
</organism>
<name>C8S0W9_9RHOB</name>
<protein>
    <submittedName>
        <fullName evidence="1">Uncharacterized protein</fullName>
    </submittedName>
</protein>
<proteinExistence type="predicted"/>
<evidence type="ECO:0000313" key="2">
    <source>
        <dbReference type="Proteomes" id="UP000010121"/>
    </source>
</evidence>
<dbReference type="Proteomes" id="UP000010121">
    <property type="component" value="Unassembled WGS sequence"/>
</dbReference>
<sequence length="316" mass="34180">MATVADARTARHRGGFSGSFGRLAGRTKRLVLAALVLALAACGSTNTDTGSIGRTLANTPLQDCCTGAESFPPALVGLVDPIAPVFGVVVGNMVLRPGYVLQTGAQQKLLREVQPLDVLVLSSKGHMSGNLIPGLFGHVITYLGTEAELRKLRVWDDPRVVPHHDSIRAGAVFIESDLHGVHLSTPDQALDTDRIAVLRPNLAGTQRRRQALVGFYARIGTKFDFRMDNATTAKLYCGELVAQVMPELSLPVRPMYGRQSIMPDDVVAEAAVQRSRLDLVYYLRANRNGAASGSRATLIRDISGYWANQNRNSRPI</sequence>
<comment type="caution">
    <text evidence="1">The sequence shown here is derived from an EMBL/GenBank/DDBJ whole genome shotgun (WGS) entry which is preliminary data.</text>
</comment>
<dbReference type="Gene3D" id="3.90.1720.10">
    <property type="entry name" value="endopeptidase domain like (from Nostoc punctiforme)"/>
    <property type="match status" value="1"/>
</dbReference>
<dbReference type="SUPFAM" id="SSF54001">
    <property type="entry name" value="Cysteine proteinases"/>
    <property type="match status" value="1"/>
</dbReference>
<dbReference type="AlphaFoldDB" id="C8S0W9"/>
<accession>C8S0W9</accession>
<reference evidence="1 2" key="1">
    <citation type="submission" date="2009-08" db="EMBL/GenBank/DDBJ databases">
        <title>The draft genome of Rhodobacter sp. SW2.</title>
        <authorList>
            <consortium name="US DOE Joint Genome Institute (JGI-PGF)"/>
            <person name="Lucas S."/>
            <person name="Copeland A."/>
            <person name="Lapidus A."/>
            <person name="Glavina del Rio T."/>
            <person name="Tice H."/>
            <person name="Bruce D."/>
            <person name="Goodwin L."/>
            <person name="Pitluck S."/>
            <person name="Larimer F."/>
            <person name="Land M.L."/>
            <person name="Hauser L."/>
            <person name="Emerson D."/>
        </authorList>
    </citation>
    <scope>NUCLEOTIDE SEQUENCE [LARGE SCALE GENOMIC DNA]</scope>
    <source>
        <strain evidence="1 2">SW2</strain>
    </source>
</reference>
<dbReference type="eggNOG" id="COG3863">
    <property type="taxonomic scope" value="Bacteria"/>
</dbReference>
<dbReference type="InterPro" id="IPR038765">
    <property type="entry name" value="Papain-like_cys_pep_sf"/>
</dbReference>
<gene>
    <name evidence="1" type="ORF">Rsw2DRAFT_1697</name>
</gene>
<keyword evidence="2" id="KW-1185">Reference proteome</keyword>
<evidence type="ECO:0000313" key="1">
    <source>
        <dbReference type="EMBL" id="EEW25410.1"/>
    </source>
</evidence>
<dbReference type="EMBL" id="ACYY01000009">
    <property type="protein sequence ID" value="EEW25410.1"/>
    <property type="molecule type" value="Genomic_DNA"/>
</dbReference>